<organism evidence="1 2">
    <name type="scientific">Natrinema salaciae</name>
    <dbReference type="NCBI Taxonomy" id="1186196"/>
    <lineage>
        <taxon>Archaea</taxon>
        <taxon>Methanobacteriati</taxon>
        <taxon>Methanobacteriota</taxon>
        <taxon>Stenosarchaea group</taxon>
        <taxon>Halobacteria</taxon>
        <taxon>Halobacteriales</taxon>
        <taxon>Natrialbaceae</taxon>
        <taxon>Natrinema</taxon>
    </lineage>
</organism>
<dbReference type="SUPFAM" id="SSF89392">
    <property type="entry name" value="Prokaryotic lipoproteins and lipoprotein localization factors"/>
    <property type="match status" value="1"/>
</dbReference>
<dbReference type="RefSeq" id="WP_090616623.1">
    <property type="nucleotide sequence ID" value="NZ_FOFD01000002.1"/>
</dbReference>
<gene>
    <name evidence="1" type="ORF">SAMN04489841_1803</name>
</gene>
<evidence type="ECO:0000313" key="2">
    <source>
        <dbReference type="Proteomes" id="UP000199114"/>
    </source>
</evidence>
<dbReference type="Proteomes" id="UP000199114">
    <property type="component" value="Unassembled WGS sequence"/>
</dbReference>
<dbReference type="PANTHER" id="PTHR37507:SF2">
    <property type="entry name" value="SPORULATION PROTEIN YDCC"/>
    <property type="match status" value="1"/>
</dbReference>
<keyword evidence="2" id="KW-1185">Reference proteome</keyword>
<sequence>MTTRRLVAVLGIVLASVLLSGCVALDTPPDGDEGPDVDPEAVFEGAYVHADDLEDVQGNRTSEVTNGTVTVTERLRVHERPYVDERTEVLNASDPETIGNLYVSNATKNWFYYPDSQVAQYFEPDEPFESESVKANRTKMAERLLEQYDIEYRGTERVAGRETYVLDVEAKNETVEEGISAIVGDTKYVYAIETSSPRRELETVEQTLWIDTEYEYPLREKVVFEEPNGERIVLTERFESVSFNTGLEDETFAFEPPANATVQDIS</sequence>
<keyword evidence="1" id="KW-0449">Lipoprotein</keyword>
<dbReference type="OrthoDB" id="137725at2157"/>
<dbReference type="PROSITE" id="PS51257">
    <property type="entry name" value="PROKAR_LIPOPROTEIN"/>
    <property type="match status" value="1"/>
</dbReference>
<protein>
    <submittedName>
        <fullName evidence="1">Outer membrane lipoprotein-sorting protein</fullName>
    </submittedName>
</protein>
<dbReference type="EMBL" id="FOFD01000002">
    <property type="protein sequence ID" value="SEQ46057.1"/>
    <property type="molecule type" value="Genomic_DNA"/>
</dbReference>
<dbReference type="InterPro" id="IPR052944">
    <property type="entry name" value="Sporulation_related"/>
</dbReference>
<dbReference type="PANTHER" id="PTHR37507">
    <property type="entry name" value="SPORULATION PROTEIN YDCC"/>
    <property type="match status" value="1"/>
</dbReference>
<accession>A0A1H9G7H1</accession>
<reference evidence="2" key="1">
    <citation type="submission" date="2016-10" db="EMBL/GenBank/DDBJ databases">
        <authorList>
            <person name="Varghese N."/>
            <person name="Submissions S."/>
        </authorList>
    </citation>
    <scope>NUCLEOTIDE SEQUENCE [LARGE SCALE GENOMIC DNA]</scope>
    <source>
        <strain evidence="2">DSM 25055</strain>
    </source>
</reference>
<dbReference type="STRING" id="1186196.SAMN04489841_1803"/>
<dbReference type="AlphaFoldDB" id="A0A1H9G7H1"/>
<evidence type="ECO:0000313" key="1">
    <source>
        <dbReference type="EMBL" id="SEQ46057.1"/>
    </source>
</evidence>
<name>A0A1H9G7H1_9EURY</name>
<dbReference type="InterPro" id="IPR029046">
    <property type="entry name" value="LolA/LolB/LppX"/>
</dbReference>
<dbReference type="Gene3D" id="2.50.20.10">
    <property type="entry name" value="Lipoprotein localisation LolA/LolB/LppX"/>
    <property type="match status" value="1"/>
</dbReference>
<proteinExistence type="predicted"/>